<proteinExistence type="predicted"/>
<reference evidence="4" key="1">
    <citation type="journal article" date="2006" name="Science">
        <title>Phytophthora genome sequences uncover evolutionary origins and mechanisms of pathogenesis.</title>
        <authorList>
            <person name="Tyler B.M."/>
            <person name="Tripathy S."/>
            <person name="Zhang X."/>
            <person name="Dehal P."/>
            <person name="Jiang R.H."/>
            <person name="Aerts A."/>
            <person name="Arredondo F.D."/>
            <person name="Baxter L."/>
            <person name="Bensasson D."/>
            <person name="Beynon J.L."/>
            <person name="Chapman J."/>
            <person name="Damasceno C.M."/>
            <person name="Dorrance A.E."/>
            <person name="Dou D."/>
            <person name="Dickerman A.W."/>
            <person name="Dubchak I.L."/>
            <person name="Garbelotto M."/>
            <person name="Gijzen M."/>
            <person name="Gordon S.G."/>
            <person name="Govers F."/>
            <person name="Grunwald N.J."/>
            <person name="Huang W."/>
            <person name="Ivors K.L."/>
            <person name="Jones R.W."/>
            <person name="Kamoun S."/>
            <person name="Krampis K."/>
            <person name="Lamour K.H."/>
            <person name="Lee M.K."/>
            <person name="McDonald W.H."/>
            <person name="Medina M."/>
            <person name="Meijer H.J."/>
            <person name="Nordberg E.K."/>
            <person name="Maclean D.J."/>
            <person name="Ospina-Giraldo M.D."/>
            <person name="Morris P.F."/>
            <person name="Phuntumart V."/>
            <person name="Putnam N.H."/>
            <person name="Rash S."/>
            <person name="Rose J.K."/>
            <person name="Sakihama Y."/>
            <person name="Salamov A.A."/>
            <person name="Savidor A."/>
            <person name="Scheuring C.F."/>
            <person name="Smith B.M."/>
            <person name="Sobral B.W."/>
            <person name="Terry A."/>
            <person name="Torto-Alalibo T.A."/>
            <person name="Win J."/>
            <person name="Xu Z."/>
            <person name="Zhang H."/>
            <person name="Grigoriev I.V."/>
            <person name="Rokhsar D.S."/>
            <person name="Boore J.L."/>
        </authorList>
    </citation>
    <scope>NUCLEOTIDE SEQUENCE [LARGE SCALE GENOMIC DNA]</scope>
    <source>
        <strain evidence="4">Pr102</strain>
    </source>
</reference>
<evidence type="ECO:0000256" key="2">
    <source>
        <dbReference type="SAM" id="SignalP"/>
    </source>
</evidence>
<protein>
    <submittedName>
        <fullName evidence="3">Uncharacterized protein</fullName>
    </submittedName>
</protein>
<accession>H3H162</accession>
<feature type="transmembrane region" description="Helical" evidence="1">
    <location>
        <begin position="150"/>
        <end position="169"/>
    </location>
</feature>
<dbReference type="VEuPathDB" id="FungiDB:KRP22_11452"/>
<evidence type="ECO:0000313" key="3">
    <source>
        <dbReference type="EnsemblProtists" id="Phyra83959"/>
    </source>
</evidence>
<dbReference type="OMA" id="GSSIRWH"/>
<evidence type="ECO:0000313" key="4">
    <source>
        <dbReference type="Proteomes" id="UP000005238"/>
    </source>
</evidence>
<keyword evidence="1" id="KW-1133">Transmembrane helix</keyword>
<dbReference type="EnsemblProtists" id="Phyra83959">
    <property type="protein sequence ID" value="Phyra83959"/>
    <property type="gene ID" value="Phyra83959"/>
</dbReference>
<dbReference type="HOGENOM" id="CLU_1491895_0_0_1"/>
<keyword evidence="2" id="KW-0732">Signal</keyword>
<feature type="transmembrane region" description="Helical" evidence="1">
    <location>
        <begin position="89"/>
        <end position="108"/>
    </location>
</feature>
<evidence type="ECO:0000256" key="1">
    <source>
        <dbReference type="SAM" id="Phobius"/>
    </source>
</evidence>
<organism evidence="3 4">
    <name type="scientific">Phytophthora ramorum</name>
    <name type="common">Sudden oak death agent</name>
    <dbReference type="NCBI Taxonomy" id="164328"/>
    <lineage>
        <taxon>Eukaryota</taxon>
        <taxon>Sar</taxon>
        <taxon>Stramenopiles</taxon>
        <taxon>Oomycota</taxon>
        <taxon>Peronosporomycetes</taxon>
        <taxon>Peronosporales</taxon>
        <taxon>Peronosporaceae</taxon>
        <taxon>Phytophthora</taxon>
    </lineage>
</organism>
<dbReference type="VEuPathDB" id="FungiDB:KRP22_11453"/>
<feature type="signal peptide" evidence="2">
    <location>
        <begin position="1"/>
        <end position="23"/>
    </location>
</feature>
<feature type="transmembrane region" description="Helical" evidence="1">
    <location>
        <begin position="59"/>
        <end position="77"/>
    </location>
</feature>
<keyword evidence="1" id="KW-0812">Transmembrane</keyword>
<reference evidence="3" key="2">
    <citation type="submission" date="2015-06" db="UniProtKB">
        <authorList>
            <consortium name="EnsemblProtists"/>
        </authorList>
    </citation>
    <scope>IDENTIFICATION</scope>
    <source>
        <strain evidence="3">Pr102</strain>
    </source>
</reference>
<dbReference type="eggNOG" id="ENOG502R7V8">
    <property type="taxonomic scope" value="Eukaryota"/>
</dbReference>
<keyword evidence="4" id="KW-1185">Reference proteome</keyword>
<dbReference type="EMBL" id="DS566097">
    <property type="status" value="NOT_ANNOTATED_CDS"/>
    <property type="molecule type" value="Genomic_DNA"/>
</dbReference>
<dbReference type="VEuPathDB" id="FungiDB:KRP23_1881"/>
<dbReference type="AlphaFoldDB" id="H3H162"/>
<keyword evidence="1" id="KW-0472">Membrane</keyword>
<name>H3H162_PHYRM</name>
<dbReference type="InParanoid" id="H3H162"/>
<feature type="chain" id="PRO_5003586327" evidence="2">
    <location>
        <begin position="24"/>
        <end position="181"/>
    </location>
</feature>
<sequence>MGLGVNAAVLLLCWLRGAPSTTGLQLSSDARRAAHSTSATSVYATFPGHFSSGLCGEDVQLAGGVVIAVAVMAAVAAEPDAMESWGVELALGLSMNVAVVVFCWISGWRPVESISSIRWHDIHRHDEEINDPDDHETDSTVLWSGGVETTIGLVLAVAVMVAVAVEIAAETGSRSIGYSRC</sequence>
<dbReference type="VEuPathDB" id="FungiDB:KRP23_1880"/>
<dbReference type="Proteomes" id="UP000005238">
    <property type="component" value="Unassembled WGS sequence"/>
</dbReference>